<evidence type="ECO:0000256" key="8">
    <source>
        <dbReference type="ARBA" id="ARBA00022692"/>
    </source>
</evidence>
<keyword evidence="20" id="KW-1185">Reference proteome</keyword>
<evidence type="ECO:0000256" key="15">
    <source>
        <dbReference type="SAM" id="MobiDB-lite"/>
    </source>
</evidence>
<dbReference type="InterPro" id="IPR003594">
    <property type="entry name" value="HATPase_dom"/>
</dbReference>
<evidence type="ECO:0000256" key="1">
    <source>
        <dbReference type="ARBA" id="ARBA00000085"/>
    </source>
</evidence>
<keyword evidence="14 16" id="KW-0472">Membrane</keyword>
<dbReference type="PRINTS" id="PR00344">
    <property type="entry name" value="BCTRLSENSOR"/>
</dbReference>
<evidence type="ECO:0000256" key="9">
    <source>
        <dbReference type="ARBA" id="ARBA00022741"/>
    </source>
</evidence>
<feature type="transmembrane region" description="Helical" evidence="16">
    <location>
        <begin position="198"/>
        <end position="217"/>
    </location>
</feature>
<dbReference type="InterPro" id="IPR036097">
    <property type="entry name" value="HisK_dim/P_sf"/>
</dbReference>
<organism evidence="19 20">
    <name type="scientific">Litorimonas taeanensis</name>
    <dbReference type="NCBI Taxonomy" id="568099"/>
    <lineage>
        <taxon>Bacteria</taxon>
        <taxon>Pseudomonadati</taxon>
        <taxon>Pseudomonadota</taxon>
        <taxon>Alphaproteobacteria</taxon>
        <taxon>Maricaulales</taxon>
        <taxon>Robiginitomaculaceae</taxon>
    </lineage>
</organism>
<dbReference type="PROSITE" id="PS50109">
    <property type="entry name" value="HIS_KIN"/>
    <property type="match status" value="1"/>
</dbReference>
<keyword evidence="12 16" id="KW-1133">Transmembrane helix</keyword>
<feature type="compositionally biased region" description="Low complexity" evidence="15">
    <location>
        <begin position="148"/>
        <end position="157"/>
    </location>
</feature>
<dbReference type="CDD" id="cd00082">
    <property type="entry name" value="HisKA"/>
    <property type="match status" value="1"/>
</dbReference>
<keyword evidence="10 19" id="KW-0418">Kinase</keyword>
<reference evidence="19 20" key="1">
    <citation type="submission" date="2018-10" db="EMBL/GenBank/DDBJ databases">
        <title>Genomic Encyclopedia of Type Strains, Phase IV (KMG-IV): sequencing the most valuable type-strain genomes for metagenomic binning, comparative biology and taxonomic classification.</title>
        <authorList>
            <person name="Goeker M."/>
        </authorList>
    </citation>
    <scope>NUCLEOTIDE SEQUENCE [LARGE SCALE GENOMIC DNA]</scope>
    <source>
        <strain evidence="19 20">DSM 22008</strain>
    </source>
</reference>
<dbReference type="AlphaFoldDB" id="A0A420WDL8"/>
<dbReference type="Pfam" id="PF00672">
    <property type="entry name" value="HAMP"/>
    <property type="match status" value="1"/>
</dbReference>
<dbReference type="Pfam" id="PF02518">
    <property type="entry name" value="HATPase_c"/>
    <property type="match status" value="1"/>
</dbReference>
<dbReference type="GO" id="GO:0005524">
    <property type="term" value="F:ATP binding"/>
    <property type="evidence" value="ECO:0007669"/>
    <property type="project" value="UniProtKB-KW"/>
</dbReference>
<evidence type="ECO:0000256" key="7">
    <source>
        <dbReference type="ARBA" id="ARBA00022679"/>
    </source>
</evidence>
<evidence type="ECO:0000256" key="10">
    <source>
        <dbReference type="ARBA" id="ARBA00022777"/>
    </source>
</evidence>
<protein>
    <recommendedName>
        <fullName evidence="3">histidine kinase</fullName>
        <ecNumber evidence="3">2.7.13.3</ecNumber>
    </recommendedName>
</protein>
<dbReference type="InterPro" id="IPR003661">
    <property type="entry name" value="HisK_dim/P_dom"/>
</dbReference>
<dbReference type="InterPro" id="IPR050980">
    <property type="entry name" value="2C_sensor_his_kinase"/>
</dbReference>
<comment type="caution">
    <text evidence="19">The sequence shown here is derived from an EMBL/GenBank/DDBJ whole genome shotgun (WGS) entry which is preliminary data.</text>
</comment>
<dbReference type="InterPro" id="IPR005467">
    <property type="entry name" value="His_kinase_dom"/>
</dbReference>
<keyword evidence="11" id="KW-0067">ATP-binding</keyword>
<dbReference type="OrthoDB" id="9804645at2"/>
<dbReference type="SMART" id="SM00304">
    <property type="entry name" value="HAMP"/>
    <property type="match status" value="1"/>
</dbReference>
<dbReference type="InterPro" id="IPR036890">
    <property type="entry name" value="HATPase_C_sf"/>
</dbReference>
<dbReference type="GO" id="GO:0000155">
    <property type="term" value="F:phosphorelay sensor kinase activity"/>
    <property type="evidence" value="ECO:0007669"/>
    <property type="project" value="InterPro"/>
</dbReference>
<dbReference type="SMART" id="SM00387">
    <property type="entry name" value="HATPase_c"/>
    <property type="match status" value="1"/>
</dbReference>
<evidence type="ECO:0000259" key="17">
    <source>
        <dbReference type="PROSITE" id="PS50109"/>
    </source>
</evidence>
<feature type="transmembrane region" description="Helical" evidence="16">
    <location>
        <begin position="12"/>
        <end position="35"/>
    </location>
</feature>
<evidence type="ECO:0000256" key="12">
    <source>
        <dbReference type="ARBA" id="ARBA00022989"/>
    </source>
</evidence>
<evidence type="ECO:0000256" key="4">
    <source>
        <dbReference type="ARBA" id="ARBA00022475"/>
    </source>
</evidence>
<dbReference type="InterPro" id="IPR003660">
    <property type="entry name" value="HAMP_dom"/>
</dbReference>
<feature type="domain" description="Histidine kinase" evidence="17">
    <location>
        <begin position="278"/>
        <end position="475"/>
    </location>
</feature>
<dbReference type="EC" id="2.7.13.3" evidence="3"/>
<accession>A0A420WDL8</accession>
<gene>
    <name evidence="19" type="ORF">DES40_1901</name>
</gene>
<dbReference type="SMART" id="SM00388">
    <property type="entry name" value="HisKA"/>
    <property type="match status" value="1"/>
</dbReference>
<dbReference type="Gene3D" id="1.10.287.130">
    <property type="match status" value="1"/>
</dbReference>
<evidence type="ECO:0000256" key="5">
    <source>
        <dbReference type="ARBA" id="ARBA00022519"/>
    </source>
</evidence>
<keyword evidence="5" id="KW-0997">Cell inner membrane</keyword>
<dbReference type="SUPFAM" id="SSF47384">
    <property type="entry name" value="Homodimeric domain of signal transducing histidine kinase"/>
    <property type="match status" value="1"/>
</dbReference>
<proteinExistence type="predicted"/>
<evidence type="ECO:0000256" key="2">
    <source>
        <dbReference type="ARBA" id="ARBA00004429"/>
    </source>
</evidence>
<evidence type="ECO:0000313" key="19">
    <source>
        <dbReference type="EMBL" id="RKQ69119.1"/>
    </source>
</evidence>
<evidence type="ECO:0000256" key="13">
    <source>
        <dbReference type="ARBA" id="ARBA00023012"/>
    </source>
</evidence>
<evidence type="ECO:0000259" key="18">
    <source>
        <dbReference type="PROSITE" id="PS50885"/>
    </source>
</evidence>
<dbReference type="PANTHER" id="PTHR44936:SF5">
    <property type="entry name" value="SENSOR HISTIDINE KINASE ENVZ"/>
    <property type="match status" value="1"/>
</dbReference>
<dbReference type="CDD" id="cd06225">
    <property type="entry name" value="HAMP"/>
    <property type="match status" value="1"/>
</dbReference>
<feature type="region of interest" description="Disordered" evidence="15">
    <location>
        <begin position="135"/>
        <end position="160"/>
    </location>
</feature>
<dbReference type="GO" id="GO:0005886">
    <property type="term" value="C:plasma membrane"/>
    <property type="evidence" value="ECO:0007669"/>
    <property type="project" value="UniProtKB-SubCell"/>
</dbReference>
<dbReference type="PANTHER" id="PTHR44936">
    <property type="entry name" value="SENSOR PROTEIN CREC"/>
    <property type="match status" value="1"/>
</dbReference>
<sequence length="475" mass="52732">MTPKRLYPRTLAGQLIALLFGVLIIAQLINLVLLVGTQRFQARANAFNTAMEHTARLIAELPEDRPIELPYVLPRERGSVRGVFFVSRDNQVSTNDGGIDQPRYEPRFRTLLEERDITPLRTSIVFFPNRPPRHPMSDYGSAMQHGGTSTTETSPSPNNIRDRRSELQEIRLSVELEPGVWFNAMLPRLPTESLTGRILLATSLLLGLSLLAVWFFARRISRPISSFALAAERLGRGEDPELLSETGPDDMRLAASAFNTMQTRVTRMLETQRTMLRAVGHDLRTPLTSLRLRAENIADDIEREKVISTLADMTVMTEEILSWAKDASGTESLASVDLRSFLESLTDDYQDQGHDVFLHDFESFTVKIRRTSIKRALQNLINNALQFGQSASVSVTCANNMVNIDIADTGPGVTEVQLTEILKPFVRLETSRSKDTGGTGLGLSIANSIAQIHGGTLTLSNQKPNGLRATLSLPI</sequence>
<dbReference type="EMBL" id="RBII01000002">
    <property type="protein sequence ID" value="RKQ69119.1"/>
    <property type="molecule type" value="Genomic_DNA"/>
</dbReference>
<dbReference type="PROSITE" id="PS50885">
    <property type="entry name" value="HAMP"/>
    <property type="match status" value="1"/>
</dbReference>
<evidence type="ECO:0000256" key="3">
    <source>
        <dbReference type="ARBA" id="ARBA00012438"/>
    </source>
</evidence>
<comment type="subcellular location">
    <subcellularLocation>
        <location evidence="2">Cell inner membrane</location>
        <topology evidence="2">Multi-pass membrane protein</topology>
    </subcellularLocation>
</comment>
<keyword evidence="8 16" id="KW-0812">Transmembrane</keyword>
<keyword evidence="9" id="KW-0547">Nucleotide-binding</keyword>
<evidence type="ECO:0000256" key="14">
    <source>
        <dbReference type="ARBA" id="ARBA00023136"/>
    </source>
</evidence>
<dbReference type="InterPro" id="IPR004358">
    <property type="entry name" value="Sig_transdc_His_kin-like_C"/>
</dbReference>
<evidence type="ECO:0000256" key="6">
    <source>
        <dbReference type="ARBA" id="ARBA00022553"/>
    </source>
</evidence>
<evidence type="ECO:0000313" key="20">
    <source>
        <dbReference type="Proteomes" id="UP000282211"/>
    </source>
</evidence>
<feature type="domain" description="HAMP" evidence="18">
    <location>
        <begin position="218"/>
        <end position="270"/>
    </location>
</feature>
<dbReference type="Proteomes" id="UP000282211">
    <property type="component" value="Unassembled WGS sequence"/>
</dbReference>
<keyword evidence="7" id="KW-0808">Transferase</keyword>
<evidence type="ECO:0000256" key="11">
    <source>
        <dbReference type="ARBA" id="ARBA00022840"/>
    </source>
</evidence>
<dbReference type="RefSeq" id="WP_121101257.1">
    <property type="nucleotide sequence ID" value="NZ_RBII01000002.1"/>
</dbReference>
<keyword evidence="6" id="KW-0597">Phosphoprotein</keyword>
<keyword evidence="13" id="KW-0902">Two-component regulatory system</keyword>
<evidence type="ECO:0000256" key="16">
    <source>
        <dbReference type="SAM" id="Phobius"/>
    </source>
</evidence>
<name>A0A420WDL8_9PROT</name>
<dbReference type="Gene3D" id="3.30.565.10">
    <property type="entry name" value="Histidine kinase-like ATPase, C-terminal domain"/>
    <property type="match status" value="1"/>
</dbReference>
<dbReference type="InParanoid" id="A0A420WDL8"/>
<comment type="catalytic activity">
    <reaction evidence="1">
        <text>ATP + protein L-histidine = ADP + protein N-phospho-L-histidine.</text>
        <dbReference type="EC" id="2.7.13.3"/>
    </reaction>
</comment>
<dbReference type="SUPFAM" id="SSF55874">
    <property type="entry name" value="ATPase domain of HSP90 chaperone/DNA topoisomerase II/histidine kinase"/>
    <property type="match status" value="1"/>
</dbReference>
<keyword evidence="4" id="KW-1003">Cell membrane</keyword>